<dbReference type="Pfam" id="PF09799">
    <property type="entry name" value="Transmemb_17"/>
    <property type="match status" value="1"/>
</dbReference>
<evidence type="ECO:0000256" key="1">
    <source>
        <dbReference type="ARBA" id="ARBA00004138"/>
    </source>
</evidence>
<reference evidence="8" key="1">
    <citation type="submission" date="2020-04" db="EMBL/GenBank/DDBJ databases">
        <authorList>
            <person name="Neveu A P."/>
        </authorList>
    </citation>
    <scope>NUCLEOTIDE SEQUENCE</scope>
    <source>
        <tissue evidence="8">Whole embryo</tissue>
    </source>
</reference>
<accession>A0A6F9DUH1</accession>
<evidence type="ECO:0000256" key="2">
    <source>
        <dbReference type="ARBA" id="ARBA00004141"/>
    </source>
</evidence>
<keyword evidence="6" id="KW-0966">Cell projection</keyword>
<proteinExistence type="evidence at transcript level"/>
<dbReference type="AlphaFoldDB" id="A0A6F9DUH1"/>
<keyword evidence="3 7" id="KW-0812">Transmembrane</keyword>
<evidence type="ECO:0000256" key="3">
    <source>
        <dbReference type="ARBA" id="ARBA00022692"/>
    </source>
</evidence>
<evidence type="ECO:0000313" key="8">
    <source>
        <dbReference type="EMBL" id="CAB3267072.1"/>
    </source>
</evidence>
<dbReference type="GO" id="GO:1905515">
    <property type="term" value="P:non-motile cilium assembly"/>
    <property type="evidence" value="ECO:0007669"/>
    <property type="project" value="TreeGrafter"/>
</dbReference>
<keyword evidence="5 7" id="KW-0472">Membrane</keyword>
<sequence>MRGYSSKPVLSSLPLQIFYELNSYYFGLFFVAEILLFVYKAEMLYYPSQTLGIDLGLLFVLTFLEMLRLFVGCKGNLTERTLTSLFSVFLLAVSAALVVYFLLWQTFVLRIDLVLCGILLFLHLLQFVFSLIATISFISSSEV</sequence>
<protein>
    <submittedName>
        <fullName evidence="8">Transmembrane protein 216-like</fullName>
    </submittedName>
</protein>
<feature type="transmembrane region" description="Helical" evidence="7">
    <location>
        <begin position="23"/>
        <end position="39"/>
    </location>
</feature>
<dbReference type="GO" id="GO:0016020">
    <property type="term" value="C:membrane"/>
    <property type="evidence" value="ECO:0007669"/>
    <property type="project" value="UniProtKB-SubCell"/>
</dbReference>
<organism evidence="8">
    <name type="scientific">Phallusia mammillata</name>
    <dbReference type="NCBI Taxonomy" id="59560"/>
    <lineage>
        <taxon>Eukaryota</taxon>
        <taxon>Metazoa</taxon>
        <taxon>Chordata</taxon>
        <taxon>Tunicata</taxon>
        <taxon>Ascidiacea</taxon>
        <taxon>Phlebobranchia</taxon>
        <taxon>Ascidiidae</taxon>
        <taxon>Phallusia</taxon>
    </lineage>
</organism>
<keyword evidence="4 7" id="KW-1133">Transmembrane helix</keyword>
<gene>
    <name evidence="8" type="primary">Tmem216-001</name>
</gene>
<dbReference type="GO" id="GO:0035869">
    <property type="term" value="C:ciliary transition zone"/>
    <property type="evidence" value="ECO:0007669"/>
    <property type="project" value="TreeGrafter"/>
</dbReference>
<name>A0A6F9DUH1_9ASCI</name>
<evidence type="ECO:0000256" key="7">
    <source>
        <dbReference type="SAM" id="Phobius"/>
    </source>
</evidence>
<comment type="subcellular location">
    <subcellularLocation>
        <location evidence="1">Cell projection</location>
        <location evidence="1">Cilium</location>
    </subcellularLocation>
    <subcellularLocation>
        <location evidence="2">Membrane</location>
        <topology evidence="2">Multi-pass membrane protein</topology>
    </subcellularLocation>
</comment>
<feature type="transmembrane region" description="Helical" evidence="7">
    <location>
        <begin position="115"/>
        <end position="138"/>
    </location>
</feature>
<evidence type="ECO:0000256" key="5">
    <source>
        <dbReference type="ARBA" id="ARBA00023136"/>
    </source>
</evidence>
<evidence type="ECO:0000256" key="4">
    <source>
        <dbReference type="ARBA" id="ARBA00022989"/>
    </source>
</evidence>
<feature type="transmembrane region" description="Helical" evidence="7">
    <location>
        <begin position="83"/>
        <end position="103"/>
    </location>
</feature>
<dbReference type="EMBL" id="LR791210">
    <property type="protein sequence ID" value="CAB3267072.1"/>
    <property type="molecule type" value="mRNA"/>
</dbReference>
<feature type="transmembrane region" description="Helical" evidence="7">
    <location>
        <begin position="51"/>
        <end position="71"/>
    </location>
</feature>
<dbReference type="PANTHER" id="PTHR13531">
    <property type="entry name" value="GEO07735P1-RELATED-RELATED"/>
    <property type="match status" value="1"/>
</dbReference>
<evidence type="ECO:0000256" key="6">
    <source>
        <dbReference type="ARBA" id="ARBA00023273"/>
    </source>
</evidence>
<dbReference type="InterPro" id="IPR019184">
    <property type="entry name" value="Uncharacterised_TM-17"/>
</dbReference>
<dbReference type="PANTHER" id="PTHR13531:SF0">
    <property type="entry name" value="GEO07735P1-RELATED"/>
    <property type="match status" value="1"/>
</dbReference>